<organism evidence="1 2">
    <name type="scientific">Brevundimonas vancanneytii</name>
    <dbReference type="NCBI Taxonomy" id="1325724"/>
    <lineage>
        <taxon>Bacteria</taxon>
        <taxon>Pseudomonadati</taxon>
        <taxon>Pseudomonadota</taxon>
        <taxon>Alphaproteobacteria</taxon>
        <taxon>Caulobacterales</taxon>
        <taxon>Caulobacteraceae</taxon>
        <taxon>Brevundimonas</taxon>
    </lineage>
</organism>
<proteinExistence type="predicted"/>
<accession>A0A4P1KIC7</accession>
<dbReference type="KEGG" id="bvy:NCTC9239_03023"/>
<evidence type="ECO:0000313" key="2">
    <source>
        <dbReference type="Proteomes" id="UP000309952"/>
    </source>
</evidence>
<protein>
    <submittedName>
        <fullName evidence="1">Phenol hydroxylase subunit</fullName>
    </submittedName>
</protein>
<dbReference type="Pfam" id="PF06099">
    <property type="entry name" value="Phenol_hyd_sub"/>
    <property type="match status" value="1"/>
</dbReference>
<dbReference type="AlphaFoldDB" id="A0A4P1KIC7"/>
<dbReference type="RefSeq" id="WP_138142095.1">
    <property type="nucleotide sequence ID" value="NZ_LR588407.1"/>
</dbReference>
<dbReference type="EMBL" id="LR588407">
    <property type="protein sequence ID" value="VTO19176.1"/>
    <property type="molecule type" value="Genomic_DNA"/>
</dbReference>
<name>A0A4P1KIC7_9CAUL</name>
<sequence>MTAAPSPITRPSPFSSGRPKLQTVVRNLTDNGIVEFDFIYGDPDLSVELVLPVIAFREFCLENGCLVTAADPAASHAVLRLVKDGPAVAPEPVGASQ</sequence>
<dbReference type="InterPro" id="IPR010353">
    <property type="entry name" value="DmpK"/>
</dbReference>
<reference evidence="1 2" key="1">
    <citation type="submission" date="2019-04" db="EMBL/GenBank/DDBJ databases">
        <authorList>
            <consortium name="Pathogen Informatics"/>
        </authorList>
    </citation>
    <scope>NUCLEOTIDE SEQUENCE [LARGE SCALE GENOMIC DNA]</scope>
    <source>
        <strain evidence="1 2">NCTC9239</strain>
    </source>
</reference>
<keyword evidence="2" id="KW-1185">Reference proteome</keyword>
<dbReference type="Proteomes" id="UP000309952">
    <property type="component" value="Chromosome"/>
</dbReference>
<evidence type="ECO:0000313" key="1">
    <source>
        <dbReference type="EMBL" id="VTO19176.1"/>
    </source>
</evidence>
<gene>
    <name evidence="1" type="ORF">NCTC9239_03023</name>
</gene>